<dbReference type="RefSeq" id="WP_270677225.1">
    <property type="nucleotide sequence ID" value="NZ_JAQFWP010000012.1"/>
</dbReference>
<keyword evidence="3" id="KW-1185">Reference proteome</keyword>
<dbReference type="InterPro" id="IPR036390">
    <property type="entry name" value="WH_DNA-bd_sf"/>
</dbReference>
<protein>
    <submittedName>
        <fullName evidence="2">TpaE</fullName>
    </submittedName>
</protein>
<name>A0ABT4TJ13_9ACTN</name>
<gene>
    <name evidence="2" type="ORF">O4U47_09100</name>
</gene>
<feature type="region of interest" description="Disordered" evidence="1">
    <location>
        <begin position="351"/>
        <end position="382"/>
    </location>
</feature>
<dbReference type="InterPro" id="IPR000415">
    <property type="entry name" value="Nitroreductase-like"/>
</dbReference>
<evidence type="ECO:0000256" key="1">
    <source>
        <dbReference type="SAM" id="MobiDB-lite"/>
    </source>
</evidence>
<dbReference type="Proteomes" id="UP001165685">
    <property type="component" value="Unassembled WGS sequence"/>
</dbReference>
<accession>A0ABT4TJ13</accession>
<dbReference type="Gene3D" id="3.40.50.720">
    <property type="entry name" value="NAD(P)-binding Rossmann-like Domain"/>
    <property type="match status" value="1"/>
</dbReference>
<dbReference type="Gene3D" id="3.40.109.10">
    <property type="entry name" value="NADH Oxidase"/>
    <property type="match status" value="1"/>
</dbReference>
<reference evidence="2" key="1">
    <citation type="submission" date="2023-01" db="EMBL/GenBank/DDBJ databases">
        <title>Draft genome sequence of Nocardiopsis sp. LSu2-4 isolated from halophytes.</title>
        <authorList>
            <person name="Duangmal K."/>
            <person name="Chantavorakit T."/>
        </authorList>
    </citation>
    <scope>NUCLEOTIDE SEQUENCE</scope>
    <source>
        <strain evidence="2">LSu2-4</strain>
    </source>
</reference>
<dbReference type="PANTHER" id="PTHR43745:SF2">
    <property type="entry name" value="NITROREDUCTASE MJ1384-RELATED"/>
    <property type="match status" value="1"/>
</dbReference>
<comment type="caution">
    <text evidence="2">The sequence shown here is derived from an EMBL/GenBank/DDBJ whole genome shotgun (WGS) entry which is preliminary data.</text>
</comment>
<organism evidence="2 3">
    <name type="scientific">Nocardiopsis suaedae</name>
    <dbReference type="NCBI Taxonomy" id="3018444"/>
    <lineage>
        <taxon>Bacteria</taxon>
        <taxon>Bacillati</taxon>
        <taxon>Actinomycetota</taxon>
        <taxon>Actinomycetes</taxon>
        <taxon>Streptosporangiales</taxon>
        <taxon>Nocardiopsidaceae</taxon>
        <taxon>Nocardiopsis</taxon>
    </lineage>
</organism>
<evidence type="ECO:0000313" key="3">
    <source>
        <dbReference type="Proteomes" id="UP001165685"/>
    </source>
</evidence>
<dbReference type="PANTHER" id="PTHR43745">
    <property type="entry name" value="NITROREDUCTASE MJ1384-RELATED"/>
    <property type="match status" value="1"/>
</dbReference>
<dbReference type="InterPro" id="IPR052544">
    <property type="entry name" value="Bacteriocin_Proc_Enz"/>
</dbReference>
<proteinExistence type="predicted"/>
<dbReference type="SUPFAM" id="SSF46785">
    <property type="entry name" value="Winged helix' DNA-binding domain"/>
    <property type="match status" value="1"/>
</dbReference>
<sequence length="550" mass="57711">MVSEFRAETVGRAARGGDLQLTVPRRPVMRRGVRLRRTGAEVVLDGADRSQRFRGAFAADHLLPLAEACDGGRGHGEIAERLGLSEPAVYKALALLWAAGAVEEAPDREPPETAPEFACLLSRLGNSTGANRSWTEGAERLARGVVLLAGDDAFVGAAARAFGGTCTVRTGGAAPRARDGVRMVVFFETAASHGERAAEAERCWEEGVPFLRVRADGESVTVGPYTDPALTPCAECATAHERGAGGAPPGHAVDLAAGLAAHHVLALLSRATVTHLPMDTVEIGLEGLSTRYAPGATRPGCPVCSHSRGPMAAGAPSSALYEASVAMPPRSYLDPKGHLGHFQSQNMSLPSEFRTWPSNPKTELPPPRLERLRGGGGPPPARAGAPTLDDLSLLLKAAFGVQERPEGEGSAAGTQVRRWTAAAGNIGCTTGYVLCRDPDLLPVGVYAYVERDHRLARIGTRVPPGPAPADLVVTGDLAKVMRKYGTFGFRLTMLDAGCNLASAREAAERIGVALRPLPDWDDALLCDHLGTSLTGEPVVAAVELGGTRED</sequence>
<dbReference type="EMBL" id="JAQFWP010000012">
    <property type="protein sequence ID" value="MDA2804667.1"/>
    <property type="molecule type" value="Genomic_DNA"/>
</dbReference>
<evidence type="ECO:0000313" key="2">
    <source>
        <dbReference type="EMBL" id="MDA2804667.1"/>
    </source>
</evidence>